<protein>
    <submittedName>
        <fullName evidence="1">Uncharacterized protein</fullName>
    </submittedName>
</protein>
<evidence type="ECO:0000313" key="2">
    <source>
        <dbReference type="Proteomes" id="UP000629025"/>
    </source>
</evidence>
<accession>A0ABQ1K8R5</accession>
<reference evidence="2" key="1">
    <citation type="journal article" date="2019" name="Int. J. Syst. Evol. Microbiol.">
        <title>The Global Catalogue of Microorganisms (GCM) 10K type strain sequencing project: providing services to taxonomists for standard genome sequencing and annotation.</title>
        <authorList>
            <consortium name="The Broad Institute Genomics Platform"/>
            <consortium name="The Broad Institute Genome Sequencing Center for Infectious Disease"/>
            <person name="Wu L."/>
            <person name="Ma J."/>
        </authorList>
    </citation>
    <scope>NUCLEOTIDE SEQUENCE [LARGE SCALE GENOMIC DNA]</scope>
    <source>
        <strain evidence="2">CGMCC 1.15341</strain>
    </source>
</reference>
<name>A0ABQ1K8R5_9GAMM</name>
<sequence length="119" mass="13337">MGMCVINKRFVILILIALSVVVTWYIESGRQEVSADLRSRLEAELAQDSTFPARPVWWDKGHRIGVGVIPDGSNRDSDARRVCSLMLKHGISPAEVEVFDVLQIQNDDEWVQVGAARCE</sequence>
<evidence type="ECO:0000313" key="1">
    <source>
        <dbReference type="EMBL" id="GGB87386.1"/>
    </source>
</evidence>
<proteinExistence type="predicted"/>
<dbReference type="EMBL" id="BMIJ01000002">
    <property type="protein sequence ID" value="GGB87386.1"/>
    <property type="molecule type" value="Genomic_DNA"/>
</dbReference>
<organism evidence="1 2">
    <name type="scientific">Marinobacterium zhoushanense</name>
    <dbReference type="NCBI Taxonomy" id="1679163"/>
    <lineage>
        <taxon>Bacteria</taxon>
        <taxon>Pseudomonadati</taxon>
        <taxon>Pseudomonadota</taxon>
        <taxon>Gammaproteobacteria</taxon>
        <taxon>Oceanospirillales</taxon>
        <taxon>Oceanospirillaceae</taxon>
        <taxon>Marinobacterium</taxon>
    </lineage>
</organism>
<dbReference type="Proteomes" id="UP000629025">
    <property type="component" value="Unassembled WGS sequence"/>
</dbReference>
<keyword evidence="2" id="KW-1185">Reference proteome</keyword>
<comment type="caution">
    <text evidence="1">The sequence shown here is derived from an EMBL/GenBank/DDBJ whole genome shotgun (WGS) entry which is preliminary data.</text>
</comment>
<gene>
    <name evidence="1" type="ORF">GCM10011352_11660</name>
</gene>